<reference evidence="1" key="1">
    <citation type="submission" date="2020-11" db="EMBL/GenBank/DDBJ databases">
        <authorList>
            <person name="Whitehead M."/>
        </authorList>
    </citation>
    <scope>NUCLEOTIDE SEQUENCE</scope>
    <source>
        <strain evidence="1">EGII</strain>
    </source>
</reference>
<organism evidence="1 2">
    <name type="scientific">Ceratitis capitata</name>
    <name type="common">Mediterranean fruit fly</name>
    <name type="synonym">Tephritis capitata</name>
    <dbReference type="NCBI Taxonomy" id="7213"/>
    <lineage>
        <taxon>Eukaryota</taxon>
        <taxon>Metazoa</taxon>
        <taxon>Ecdysozoa</taxon>
        <taxon>Arthropoda</taxon>
        <taxon>Hexapoda</taxon>
        <taxon>Insecta</taxon>
        <taxon>Pterygota</taxon>
        <taxon>Neoptera</taxon>
        <taxon>Endopterygota</taxon>
        <taxon>Diptera</taxon>
        <taxon>Brachycera</taxon>
        <taxon>Muscomorpha</taxon>
        <taxon>Tephritoidea</taxon>
        <taxon>Tephritidae</taxon>
        <taxon>Ceratitis</taxon>
        <taxon>Ceratitis</taxon>
    </lineage>
</organism>
<accession>A0A811UJR1</accession>
<dbReference type="AlphaFoldDB" id="A0A811UJR1"/>
<name>A0A811UJR1_CERCA</name>
<dbReference type="Proteomes" id="UP000606786">
    <property type="component" value="Unassembled WGS sequence"/>
</dbReference>
<comment type="caution">
    <text evidence="1">The sequence shown here is derived from an EMBL/GenBank/DDBJ whole genome shotgun (WGS) entry which is preliminary data.</text>
</comment>
<evidence type="ECO:0000313" key="1">
    <source>
        <dbReference type="EMBL" id="CAD6998990.1"/>
    </source>
</evidence>
<keyword evidence="2" id="KW-1185">Reference proteome</keyword>
<protein>
    <submittedName>
        <fullName evidence="1">(Mediterranean fruit fly) hypothetical protein</fullName>
    </submittedName>
</protein>
<proteinExistence type="predicted"/>
<dbReference type="EMBL" id="CAJHJT010000012">
    <property type="protein sequence ID" value="CAD6998990.1"/>
    <property type="molecule type" value="Genomic_DNA"/>
</dbReference>
<sequence length="107" mass="11865">MGLQKIHLKLIEAPTYLNSCTSINKITAEAELCRRQLKSGKLQSGLRLLPQNSCHGLRVIITALSAHSMSLRELLWQQQSNIARKVEKLPQAKQCQAMPSDSNAVGE</sequence>
<evidence type="ECO:0000313" key="2">
    <source>
        <dbReference type="Proteomes" id="UP000606786"/>
    </source>
</evidence>
<gene>
    <name evidence="1" type="ORF">CCAP1982_LOCUS7537</name>
</gene>